<dbReference type="EMBL" id="BAAAFM010000001">
    <property type="protein sequence ID" value="GAA0200076.1"/>
    <property type="molecule type" value="Genomic_DNA"/>
</dbReference>
<protein>
    <submittedName>
        <fullName evidence="1">Uncharacterized protein</fullName>
    </submittedName>
</protein>
<gene>
    <name evidence="1" type="ORF">GCM10009123_04290</name>
</gene>
<keyword evidence="2" id="KW-1185">Reference proteome</keyword>
<evidence type="ECO:0000313" key="1">
    <source>
        <dbReference type="EMBL" id="GAA0200076.1"/>
    </source>
</evidence>
<reference evidence="2" key="1">
    <citation type="journal article" date="2019" name="Int. J. Syst. Evol. Microbiol.">
        <title>The Global Catalogue of Microorganisms (GCM) 10K type strain sequencing project: providing services to taxonomists for standard genome sequencing and annotation.</title>
        <authorList>
            <consortium name="The Broad Institute Genomics Platform"/>
            <consortium name="The Broad Institute Genome Sequencing Center for Infectious Disease"/>
            <person name="Wu L."/>
            <person name="Ma J."/>
        </authorList>
    </citation>
    <scope>NUCLEOTIDE SEQUENCE [LARGE SCALE GENOMIC DNA]</scope>
    <source>
        <strain evidence="2">JCM 16211</strain>
    </source>
</reference>
<organism evidence="1 2">
    <name type="scientific">Kangiella japonica</name>
    <dbReference type="NCBI Taxonomy" id="647384"/>
    <lineage>
        <taxon>Bacteria</taxon>
        <taxon>Pseudomonadati</taxon>
        <taxon>Pseudomonadota</taxon>
        <taxon>Gammaproteobacteria</taxon>
        <taxon>Kangiellales</taxon>
        <taxon>Kangiellaceae</taxon>
        <taxon>Kangiella</taxon>
    </lineage>
</organism>
<name>A0ABP3CE60_9GAMM</name>
<sequence>MFARIDAGWEAVFSSLLVMFLDRHYEESEGRRGNPFSFTVKVEFARIAHRVCQLTVVFFCEN</sequence>
<comment type="caution">
    <text evidence="1">The sequence shown here is derived from an EMBL/GenBank/DDBJ whole genome shotgun (WGS) entry which is preliminary data.</text>
</comment>
<evidence type="ECO:0000313" key="2">
    <source>
        <dbReference type="Proteomes" id="UP001501221"/>
    </source>
</evidence>
<proteinExistence type="predicted"/>
<accession>A0ABP3CE60</accession>
<dbReference type="Proteomes" id="UP001501221">
    <property type="component" value="Unassembled WGS sequence"/>
</dbReference>